<organism evidence="2 3">
    <name type="scientific">Trichuris muris</name>
    <name type="common">Mouse whipworm</name>
    <dbReference type="NCBI Taxonomy" id="70415"/>
    <lineage>
        <taxon>Eukaryota</taxon>
        <taxon>Metazoa</taxon>
        <taxon>Ecdysozoa</taxon>
        <taxon>Nematoda</taxon>
        <taxon>Enoplea</taxon>
        <taxon>Dorylaimia</taxon>
        <taxon>Trichinellida</taxon>
        <taxon>Trichuridae</taxon>
        <taxon>Trichuris</taxon>
    </lineage>
</organism>
<keyword evidence="2" id="KW-1185">Reference proteome</keyword>
<dbReference type="AlphaFoldDB" id="A0A5S6QB41"/>
<proteinExistence type="predicted"/>
<dbReference type="Proteomes" id="UP000046395">
    <property type="component" value="Unassembled WGS sequence"/>
</dbReference>
<dbReference type="GO" id="GO:0042797">
    <property type="term" value="P:tRNA transcription by RNA polymerase III"/>
    <property type="evidence" value="ECO:0007669"/>
    <property type="project" value="TreeGrafter"/>
</dbReference>
<reference evidence="3" key="1">
    <citation type="submission" date="2019-12" db="UniProtKB">
        <authorList>
            <consortium name="WormBaseParasite"/>
        </authorList>
    </citation>
    <scope>IDENTIFICATION</scope>
</reference>
<name>A0A5S6QB41_TRIMR</name>
<dbReference type="WBParaSite" id="TMUE_1000004177.1">
    <property type="protein sequence ID" value="TMUE_1000004177.1"/>
    <property type="gene ID" value="WBGene00285992"/>
</dbReference>
<accession>A0A5S6QB41</accession>
<feature type="region of interest" description="Disordered" evidence="1">
    <location>
        <begin position="501"/>
        <end position="560"/>
    </location>
</feature>
<evidence type="ECO:0000256" key="1">
    <source>
        <dbReference type="SAM" id="MobiDB-lite"/>
    </source>
</evidence>
<dbReference type="GO" id="GO:0005666">
    <property type="term" value="C:RNA polymerase III complex"/>
    <property type="evidence" value="ECO:0007669"/>
    <property type="project" value="TreeGrafter"/>
</dbReference>
<protein>
    <submittedName>
        <fullName evidence="3">DNA-directed RNA polymerase III subunit RPC5</fullName>
    </submittedName>
</protein>
<feature type="compositionally biased region" description="Basic and acidic residues" evidence="1">
    <location>
        <begin position="518"/>
        <end position="541"/>
    </location>
</feature>
<evidence type="ECO:0000313" key="3">
    <source>
        <dbReference type="WBParaSite" id="TMUE_1000004177.1"/>
    </source>
</evidence>
<dbReference type="STRING" id="70415.A0A5S6QB41"/>
<evidence type="ECO:0000313" key="2">
    <source>
        <dbReference type="Proteomes" id="UP000046395"/>
    </source>
</evidence>
<dbReference type="InterPro" id="IPR006886">
    <property type="entry name" value="RNA_pol_III_Rpc5"/>
</dbReference>
<dbReference type="PANTHER" id="PTHR12069">
    <property type="entry name" value="DNA-DIRECTED RNA POLYMERASES III 80 KDA POLYPEPTIDE RNA POLYMERASE III SUBUNIT 5"/>
    <property type="match status" value="1"/>
</dbReference>
<sequence length="702" mass="79587">MSSTCRFDGLPLRRRYCQPSRLFKDLNDGDSQPRIAGKKASGDHRTVRFAKPTALVSRVQRGVRFRRPKRIAPLRKRMTQDEDDPIVTSMPVEFHVDSEKCLHLLQFPLARMDGSAFQPTSGTLYAKHHKLELRFPMPATSGRSAMFESGETEQCQTGTPLGGLNRLCYGIGYIKNTDAQLKAEKEASARLQAQSGEEKGDGTFGSSGPKLEVVRVRFATIKRRKNRIPSIWGNESSDEERDASDERWNLKFNSMINKDISDFLAKTEEPTEEEEKEESEEQVVEVVKEERKEEVDVEAEVERFYNTSDPVYSHIGRNKELLHVAKLRLLQLLRTSNVLRFDEIRSSILEDVPDLTLLELLQEVAVLVQGLWVIKSEHLFNIAGKDGDPTGNRLRIMIARDSILYKYTEKETVVLRQVDSSFLPLDTWFSIFDAISRMVRHKGWKLKRDADERFAQRYPSVVAKQKLLWNSRISHVTRWLSTVLPDGRSTIIDDALSNMSSADTDEEGAHFVSSEGSSRVERLPEKTEEEQHNASRRHEESAPSGSKKSDIPGNSRTDSTDAHAADASILNDIVSACFEAKSLQSLSALREALIARMPTQDGKAELTDNTVEQCAVRLGAIELSETKSGDKVFAATRFGPWPDVRLLAVQMLKDKGKFTFNAFKKACNSKFPGNIPKDRELRQLLLEYCSNKRDTFHMKEMR</sequence>
<dbReference type="PANTHER" id="PTHR12069:SF0">
    <property type="entry name" value="DNA-DIRECTED RNA POLYMERASE III SUBUNIT RPC5"/>
    <property type="match status" value="1"/>
</dbReference>
<dbReference type="Pfam" id="PF04801">
    <property type="entry name" value="RPC5"/>
    <property type="match status" value="1"/>
</dbReference>